<evidence type="ECO:0000256" key="2">
    <source>
        <dbReference type="SAM" id="Phobius"/>
    </source>
</evidence>
<comment type="caution">
    <text evidence="5">The sequence shown here is derived from an EMBL/GenBank/DDBJ whole genome shotgun (WGS) entry which is preliminary data.</text>
</comment>
<gene>
    <name evidence="5" type="ORF">Ctob_012688</name>
</gene>
<dbReference type="OrthoDB" id="3001at2759"/>
<keyword evidence="2" id="KW-0472">Membrane</keyword>
<dbReference type="EMBL" id="JWZX01001294">
    <property type="protein sequence ID" value="KOO34214.1"/>
    <property type="molecule type" value="Genomic_DNA"/>
</dbReference>
<evidence type="ECO:0000259" key="4">
    <source>
        <dbReference type="Pfam" id="PF03703"/>
    </source>
</evidence>
<protein>
    <submittedName>
        <fullName evidence="5">Putative membrane protein</fullName>
    </submittedName>
</protein>
<proteinExistence type="predicted"/>
<dbReference type="PANTHER" id="PTHR35688:SF2">
    <property type="entry name" value="NAD(P)-LINKED OXIDOREDUCTASE SUPERFAMILY PROTEIN"/>
    <property type="match status" value="1"/>
</dbReference>
<accession>A0A0M0K5Y2</accession>
<dbReference type="Proteomes" id="UP000037460">
    <property type="component" value="Unassembled WGS sequence"/>
</dbReference>
<feature type="signal peptide" evidence="3">
    <location>
        <begin position="1"/>
        <end position="16"/>
    </location>
</feature>
<evidence type="ECO:0000313" key="5">
    <source>
        <dbReference type="EMBL" id="KOO34214.1"/>
    </source>
</evidence>
<reference evidence="6" key="1">
    <citation type="journal article" date="2015" name="PLoS Genet.">
        <title>Genome Sequence and Transcriptome Analyses of Chrysochromulina tobin: Metabolic Tools for Enhanced Algal Fitness in the Prominent Order Prymnesiales (Haptophyceae).</title>
        <authorList>
            <person name="Hovde B.T."/>
            <person name="Deodato C.R."/>
            <person name="Hunsperger H.M."/>
            <person name="Ryken S.A."/>
            <person name="Yost W."/>
            <person name="Jha R.K."/>
            <person name="Patterson J."/>
            <person name="Monnat R.J. Jr."/>
            <person name="Barlow S.B."/>
            <person name="Starkenburg S.R."/>
            <person name="Cattolico R.A."/>
        </authorList>
    </citation>
    <scope>NUCLEOTIDE SEQUENCE</scope>
    <source>
        <strain evidence="6">CCMP291</strain>
    </source>
</reference>
<feature type="transmembrane region" description="Helical" evidence="2">
    <location>
        <begin position="93"/>
        <end position="113"/>
    </location>
</feature>
<keyword evidence="2" id="KW-0812">Transmembrane</keyword>
<evidence type="ECO:0000256" key="3">
    <source>
        <dbReference type="SAM" id="SignalP"/>
    </source>
</evidence>
<feature type="chain" id="PRO_5005602409" evidence="3">
    <location>
        <begin position="17"/>
        <end position="236"/>
    </location>
</feature>
<keyword evidence="6" id="KW-1185">Reference proteome</keyword>
<dbReference type="InterPro" id="IPR005182">
    <property type="entry name" value="YdbS-like_PH"/>
</dbReference>
<sequence>MKLFLVATCTLSGAASFALSGAATTPRSAALAAMPARVAPAAIRAAYNPDPMAKARPKKSKEPKEKVKGPATSTLIAPEQTFFEGPPSMTETLIPGLSLFTVVGVIPFTASLARQAWTRYKITNRRIEVASGFQGKDVVQILWREVYDVKWLRRYGGAAGDMVFTLKDGSKLEMRSVSQFDRNLAYIMSQVDEAVPEACGYPDKPALEYKEKVASGAEPAPVLPPLEATPVAVAEE</sequence>
<name>A0A0M0K5Y2_9EUKA</name>
<dbReference type="PANTHER" id="PTHR35688">
    <property type="entry name" value="NAD(P)-LINKED OXIDOREDUCTASE SUPERFAMILY PROTEIN"/>
    <property type="match status" value="1"/>
</dbReference>
<dbReference type="AlphaFoldDB" id="A0A0M0K5Y2"/>
<feature type="domain" description="YdbS-like PH" evidence="4">
    <location>
        <begin position="117"/>
        <end position="184"/>
    </location>
</feature>
<evidence type="ECO:0000313" key="6">
    <source>
        <dbReference type="Proteomes" id="UP000037460"/>
    </source>
</evidence>
<keyword evidence="3" id="KW-0732">Signal</keyword>
<evidence type="ECO:0000256" key="1">
    <source>
        <dbReference type="SAM" id="MobiDB-lite"/>
    </source>
</evidence>
<organism evidence="5 6">
    <name type="scientific">Chrysochromulina tobinii</name>
    <dbReference type="NCBI Taxonomy" id="1460289"/>
    <lineage>
        <taxon>Eukaryota</taxon>
        <taxon>Haptista</taxon>
        <taxon>Haptophyta</taxon>
        <taxon>Prymnesiophyceae</taxon>
        <taxon>Prymnesiales</taxon>
        <taxon>Chrysochromulinaceae</taxon>
        <taxon>Chrysochromulina</taxon>
    </lineage>
</organism>
<keyword evidence="2" id="KW-1133">Transmembrane helix</keyword>
<feature type="region of interest" description="Disordered" evidence="1">
    <location>
        <begin position="50"/>
        <end position="71"/>
    </location>
</feature>
<dbReference type="Pfam" id="PF03703">
    <property type="entry name" value="bPH_2"/>
    <property type="match status" value="1"/>
</dbReference>